<dbReference type="PANTHER" id="PTHR13264">
    <property type="entry name" value="GCIP-INTERACTING PROTEIN P29"/>
    <property type="match status" value="1"/>
</dbReference>
<organism evidence="10 11">
    <name type="scientific">Rhodosorus marinus</name>
    <dbReference type="NCBI Taxonomy" id="101924"/>
    <lineage>
        <taxon>Eukaryota</taxon>
        <taxon>Rhodophyta</taxon>
        <taxon>Stylonematophyceae</taxon>
        <taxon>Stylonematales</taxon>
        <taxon>Stylonemataceae</taxon>
        <taxon>Rhodosorus</taxon>
    </lineage>
</organism>
<name>A0AAV8UKN5_9RHOD</name>
<dbReference type="Pfam" id="PF08231">
    <property type="entry name" value="SYF2"/>
    <property type="match status" value="1"/>
</dbReference>
<proteinExistence type="inferred from homology"/>
<dbReference type="InterPro" id="IPR013260">
    <property type="entry name" value="mRNA_splic_SYF2"/>
</dbReference>
<dbReference type="GO" id="GO:0000974">
    <property type="term" value="C:Prp19 complex"/>
    <property type="evidence" value="ECO:0007669"/>
    <property type="project" value="TreeGrafter"/>
</dbReference>
<evidence type="ECO:0000256" key="1">
    <source>
        <dbReference type="ARBA" id="ARBA00004123"/>
    </source>
</evidence>
<evidence type="ECO:0000256" key="7">
    <source>
        <dbReference type="RuleBase" id="RU367148"/>
    </source>
</evidence>
<reference evidence="10 11" key="1">
    <citation type="journal article" date="2023" name="Nat. Commun.">
        <title>Origin of minicircular mitochondrial genomes in red algae.</title>
        <authorList>
            <person name="Lee Y."/>
            <person name="Cho C.H."/>
            <person name="Lee Y.M."/>
            <person name="Park S.I."/>
            <person name="Yang J.H."/>
            <person name="West J.A."/>
            <person name="Bhattacharya D."/>
            <person name="Yoon H.S."/>
        </authorList>
    </citation>
    <scope>NUCLEOTIDE SEQUENCE [LARGE SCALE GENOMIC DNA]</scope>
    <source>
        <strain evidence="10 11">CCMP1338</strain>
        <tissue evidence="10">Whole cell</tissue>
    </source>
</reference>
<gene>
    <name evidence="10" type="ORF">NDN08_006424</name>
</gene>
<keyword evidence="4 7" id="KW-0747">Spliceosome</keyword>
<evidence type="ECO:0000256" key="4">
    <source>
        <dbReference type="ARBA" id="ARBA00022728"/>
    </source>
</evidence>
<dbReference type="EMBL" id="JAMWBK010000008">
    <property type="protein sequence ID" value="KAJ8903109.1"/>
    <property type="molecule type" value="Genomic_DNA"/>
</dbReference>
<evidence type="ECO:0000256" key="5">
    <source>
        <dbReference type="ARBA" id="ARBA00023187"/>
    </source>
</evidence>
<accession>A0AAV8UKN5</accession>
<keyword evidence="11" id="KW-1185">Reference proteome</keyword>
<evidence type="ECO:0000256" key="6">
    <source>
        <dbReference type="ARBA" id="ARBA00023242"/>
    </source>
</evidence>
<evidence type="ECO:0000256" key="2">
    <source>
        <dbReference type="ARBA" id="ARBA00010028"/>
    </source>
</evidence>
<evidence type="ECO:0000313" key="10">
    <source>
        <dbReference type="EMBL" id="KAJ8903109.1"/>
    </source>
</evidence>
<feature type="coiled-coil region" evidence="8">
    <location>
        <begin position="6"/>
        <end position="62"/>
    </location>
</feature>
<dbReference type="PANTHER" id="PTHR13264:SF5">
    <property type="entry name" value="PRE-MRNA-SPLICING FACTOR SYF2"/>
    <property type="match status" value="1"/>
</dbReference>
<dbReference type="Proteomes" id="UP001157974">
    <property type="component" value="Unassembled WGS sequence"/>
</dbReference>
<evidence type="ECO:0000256" key="3">
    <source>
        <dbReference type="ARBA" id="ARBA00022664"/>
    </source>
</evidence>
<comment type="caution">
    <text evidence="10">The sequence shown here is derived from an EMBL/GenBank/DDBJ whole genome shotgun (WGS) entry which is preliminary data.</text>
</comment>
<dbReference type="AlphaFoldDB" id="A0AAV8UKN5"/>
<keyword evidence="6 7" id="KW-0539">Nucleus</keyword>
<keyword evidence="3 7" id="KW-0507">mRNA processing</keyword>
<dbReference type="GO" id="GO:0071014">
    <property type="term" value="C:post-mRNA release spliceosomal complex"/>
    <property type="evidence" value="ECO:0007669"/>
    <property type="project" value="TreeGrafter"/>
</dbReference>
<keyword evidence="5 7" id="KW-0508">mRNA splicing</keyword>
<feature type="region of interest" description="Disordered" evidence="9">
    <location>
        <begin position="126"/>
        <end position="146"/>
    </location>
</feature>
<comment type="subunit">
    <text evidence="7">May be part of a spliceosome complex.</text>
</comment>
<comment type="similarity">
    <text evidence="2 7">Belongs to the SYF2 family.</text>
</comment>
<evidence type="ECO:0000313" key="11">
    <source>
        <dbReference type="Proteomes" id="UP001157974"/>
    </source>
</evidence>
<comment type="subcellular location">
    <subcellularLocation>
        <location evidence="1 7">Nucleus</location>
    </subcellularLocation>
</comment>
<evidence type="ECO:0000256" key="8">
    <source>
        <dbReference type="SAM" id="Coils"/>
    </source>
</evidence>
<dbReference type="GO" id="GO:0071013">
    <property type="term" value="C:catalytic step 2 spliceosome"/>
    <property type="evidence" value="ECO:0007669"/>
    <property type="project" value="TreeGrafter"/>
</dbReference>
<dbReference type="GO" id="GO:0000398">
    <property type="term" value="P:mRNA splicing, via spliceosome"/>
    <property type="evidence" value="ECO:0007669"/>
    <property type="project" value="UniProtKB-UniRule"/>
</dbReference>
<evidence type="ECO:0000256" key="9">
    <source>
        <dbReference type="SAM" id="MobiDB-lite"/>
    </source>
</evidence>
<keyword evidence="8" id="KW-0175">Coiled coil</keyword>
<comment type="function">
    <text evidence="7">Involved in pre-mRNA splicing.</text>
</comment>
<sequence length="216" mass="24805">MDEKGKSGMERRIEELKLRLNQARNLNTKEVEAEVKRSGIDVKAISKKKRTEARRKDKAERKALKESGAVFVERRVLSESAGVLEEREERKGKKRAAPEGEVIFGEDNLRQAFEKRLESVPEYSAPKVVTNGSSDDLAYGQAPSIPTENVDKMVQELEATTQRREKFSRRRAFLEDEIDVDFINERNRKFNNKISRAFDKYTADVKQSLERGTSLP</sequence>
<feature type="coiled-coil region" evidence="8">
    <location>
        <begin position="150"/>
        <end position="177"/>
    </location>
</feature>
<protein>
    <recommendedName>
        <fullName evidence="7">Pre-mRNA-splicing factor SYF2</fullName>
    </recommendedName>
</protein>